<sequence>MAWQFGQQPVWEGNHDMTYMHHPLATPGVNWRPTAEIDEPTPNTSSNEDTPFSTYLVPIPSDGSLAIHEPSPRDGAMRRATSLRRGDQPAAITSPTSARGSSASGLAQLSPNRPRLAVGEASRARRNSRALSQRNNRAAKTTPLQCKWEDCRYLGGFQRVSELIRHIRNLHITPLSWPCPVPDCDKICNREDNLLQHMRTRHHLR</sequence>
<dbReference type="SMART" id="SM00355">
    <property type="entry name" value="ZnF_C2H2"/>
    <property type="match status" value="2"/>
</dbReference>
<reference evidence="5" key="1">
    <citation type="submission" date="2017-12" db="EMBL/GenBank/DDBJ databases">
        <authorList>
            <consortium name="DOE Joint Genome Institute"/>
            <person name="Mondo S.J."/>
            <person name="Kjaerbolling I."/>
            <person name="Vesth T.C."/>
            <person name="Frisvad J.C."/>
            <person name="Nybo J.L."/>
            <person name="Theobald S."/>
            <person name="Kuo A."/>
            <person name="Bowyer P."/>
            <person name="Matsuda Y."/>
            <person name="Lyhne E.K."/>
            <person name="Kogle M.E."/>
            <person name="Clum A."/>
            <person name="Lipzen A."/>
            <person name="Salamov A."/>
            <person name="Ngan C.Y."/>
            <person name="Daum C."/>
            <person name="Chiniquy J."/>
            <person name="Barry K."/>
            <person name="LaButti K."/>
            <person name="Haridas S."/>
            <person name="Simmons B.A."/>
            <person name="Magnuson J.K."/>
            <person name="Mortensen U.H."/>
            <person name="Larsen T.O."/>
            <person name="Grigoriev I.V."/>
            <person name="Baker S.E."/>
            <person name="Andersen M.R."/>
            <person name="Nordberg H.P."/>
            <person name="Cantor M.N."/>
            <person name="Hua S.X."/>
        </authorList>
    </citation>
    <scope>NUCLEOTIDE SEQUENCE [LARGE SCALE GENOMIC DNA]</scope>
    <source>
        <strain evidence="5">IBT 19404</strain>
    </source>
</reference>
<evidence type="ECO:0000259" key="3">
    <source>
        <dbReference type="PROSITE" id="PS50157"/>
    </source>
</evidence>
<dbReference type="InterPro" id="IPR036236">
    <property type="entry name" value="Znf_C2H2_sf"/>
</dbReference>
<proteinExistence type="predicted"/>
<dbReference type="SUPFAM" id="SSF57667">
    <property type="entry name" value="beta-beta-alpha zinc fingers"/>
    <property type="match status" value="1"/>
</dbReference>
<dbReference type="PROSITE" id="PS00028">
    <property type="entry name" value="ZINC_FINGER_C2H2_1"/>
    <property type="match status" value="1"/>
</dbReference>
<keyword evidence="5" id="KW-1185">Reference proteome</keyword>
<name>A0A2J5I2F7_9EURO</name>
<dbReference type="EMBL" id="KZ559514">
    <property type="protein sequence ID" value="PLN84025.1"/>
    <property type="molecule type" value="Genomic_DNA"/>
</dbReference>
<dbReference type="PROSITE" id="PS50157">
    <property type="entry name" value="ZINC_FINGER_C2H2_2"/>
    <property type="match status" value="1"/>
</dbReference>
<dbReference type="AlphaFoldDB" id="A0A2J5I2F7"/>
<keyword evidence="1" id="KW-0863">Zinc-finger</keyword>
<feature type="domain" description="C2H2-type" evidence="3">
    <location>
        <begin position="177"/>
        <end position="205"/>
    </location>
</feature>
<dbReference type="GO" id="GO:0008270">
    <property type="term" value="F:zinc ion binding"/>
    <property type="evidence" value="ECO:0007669"/>
    <property type="project" value="UniProtKB-KW"/>
</dbReference>
<organism evidence="4 5">
    <name type="scientific">Aspergillus taichungensis</name>
    <dbReference type="NCBI Taxonomy" id="482145"/>
    <lineage>
        <taxon>Eukaryota</taxon>
        <taxon>Fungi</taxon>
        <taxon>Dikarya</taxon>
        <taxon>Ascomycota</taxon>
        <taxon>Pezizomycotina</taxon>
        <taxon>Eurotiomycetes</taxon>
        <taxon>Eurotiomycetidae</taxon>
        <taxon>Eurotiales</taxon>
        <taxon>Aspergillaceae</taxon>
        <taxon>Aspergillus</taxon>
        <taxon>Aspergillus subgen. Circumdati</taxon>
    </lineage>
</organism>
<protein>
    <recommendedName>
        <fullName evidence="3">C2H2-type domain-containing protein</fullName>
    </recommendedName>
</protein>
<dbReference type="InterPro" id="IPR013087">
    <property type="entry name" value="Znf_C2H2_type"/>
</dbReference>
<evidence type="ECO:0000313" key="5">
    <source>
        <dbReference type="Proteomes" id="UP000235023"/>
    </source>
</evidence>
<feature type="compositionally biased region" description="Polar residues" evidence="2">
    <location>
        <begin position="91"/>
        <end position="111"/>
    </location>
</feature>
<evidence type="ECO:0000256" key="1">
    <source>
        <dbReference type="PROSITE-ProRule" id="PRU00042"/>
    </source>
</evidence>
<feature type="region of interest" description="Disordered" evidence="2">
    <location>
        <begin position="32"/>
        <end position="139"/>
    </location>
</feature>
<feature type="compositionally biased region" description="Polar residues" evidence="2">
    <location>
        <begin position="41"/>
        <end position="53"/>
    </location>
</feature>
<accession>A0A2J5I2F7</accession>
<evidence type="ECO:0000256" key="2">
    <source>
        <dbReference type="SAM" id="MobiDB-lite"/>
    </source>
</evidence>
<dbReference type="Proteomes" id="UP000235023">
    <property type="component" value="Unassembled WGS sequence"/>
</dbReference>
<feature type="compositionally biased region" description="Low complexity" evidence="2">
    <location>
        <begin position="129"/>
        <end position="139"/>
    </location>
</feature>
<evidence type="ECO:0000313" key="4">
    <source>
        <dbReference type="EMBL" id="PLN84025.1"/>
    </source>
</evidence>
<keyword evidence="1" id="KW-0862">Zinc</keyword>
<keyword evidence="1" id="KW-0479">Metal-binding</keyword>
<dbReference type="Gene3D" id="3.30.160.60">
    <property type="entry name" value="Classic Zinc Finger"/>
    <property type="match status" value="2"/>
</dbReference>
<gene>
    <name evidence="4" type="ORF">BDW42DRAFT_199783</name>
</gene>
<dbReference type="OrthoDB" id="2687452at2759"/>